<evidence type="ECO:0000313" key="2">
    <source>
        <dbReference type="EMBL" id="CAD8635663.1"/>
    </source>
</evidence>
<protein>
    <submittedName>
        <fullName evidence="2">Uncharacterized protein</fullName>
    </submittedName>
</protein>
<proteinExistence type="predicted"/>
<organism evidence="2">
    <name type="scientific">Cryptomonas curvata</name>
    <dbReference type="NCBI Taxonomy" id="233186"/>
    <lineage>
        <taxon>Eukaryota</taxon>
        <taxon>Cryptophyceae</taxon>
        <taxon>Cryptomonadales</taxon>
        <taxon>Cryptomonadaceae</taxon>
        <taxon>Cryptomonas</taxon>
    </lineage>
</organism>
<accession>A0A7S0MA33</accession>
<dbReference type="AlphaFoldDB" id="A0A7S0MA33"/>
<reference evidence="2" key="1">
    <citation type="submission" date="2021-01" db="EMBL/GenBank/DDBJ databases">
        <authorList>
            <person name="Corre E."/>
            <person name="Pelletier E."/>
            <person name="Niang G."/>
            <person name="Scheremetjew M."/>
            <person name="Finn R."/>
            <person name="Kale V."/>
            <person name="Holt S."/>
            <person name="Cochrane G."/>
            <person name="Meng A."/>
            <person name="Brown T."/>
            <person name="Cohen L."/>
        </authorList>
    </citation>
    <scope>NUCLEOTIDE SEQUENCE</scope>
    <source>
        <strain evidence="2">CCAP979/52</strain>
    </source>
</reference>
<feature type="region of interest" description="Disordered" evidence="1">
    <location>
        <begin position="57"/>
        <end position="85"/>
    </location>
</feature>
<gene>
    <name evidence="2" type="ORF">CCUR1050_LOCUS13344</name>
</gene>
<name>A0A7S0MA33_9CRYP</name>
<sequence>MAISQRLALSNTKRLTVALSCTALGLVALAGLVANELTTGNQRTALGQTYLDPAQNPFAGSGSGGFTPGDDSVPEYYGLNPDEPGRPGSFAWATSKNEDGDVVNGHGSDWIYSDGWKNPGKVLKGPNSYYYNELDLDENNQPQADVDNEQSNADHTTTMPYSYAASDGVTVGPEAVNMITSFDPYITDSNGVY</sequence>
<dbReference type="EMBL" id="HBEZ01024160">
    <property type="protein sequence ID" value="CAD8635663.1"/>
    <property type="molecule type" value="Transcribed_RNA"/>
</dbReference>
<evidence type="ECO:0000256" key="1">
    <source>
        <dbReference type="SAM" id="MobiDB-lite"/>
    </source>
</evidence>